<dbReference type="PROSITE" id="PS00888">
    <property type="entry name" value="CNMP_BINDING_1"/>
    <property type="match status" value="1"/>
</dbReference>
<dbReference type="STRING" id="927083.DB32_004700"/>
<dbReference type="InterPro" id="IPR018488">
    <property type="entry name" value="cNMP-bd_CS"/>
</dbReference>
<dbReference type="Pfam" id="PF00027">
    <property type="entry name" value="cNMP_binding"/>
    <property type="match status" value="1"/>
</dbReference>
<evidence type="ECO:0000313" key="2">
    <source>
        <dbReference type="EMBL" id="AKF07551.1"/>
    </source>
</evidence>
<dbReference type="PROSITE" id="PS50042">
    <property type="entry name" value="CNMP_BINDING_3"/>
    <property type="match status" value="1"/>
</dbReference>
<dbReference type="PRINTS" id="PR00103">
    <property type="entry name" value="CAMPKINASE"/>
</dbReference>
<dbReference type="RefSeq" id="WP_236604942.1">
    <property type="nucleotide sequence ID" value="NZ_CP011125.1"/>
</dbReference>
<dbReference type="AlphaFoldDB" id="A0A0F6YKS7"/>
<dbReference type="PANTHER" id="PTHR24567">
    <property type="entry name" value="CRP FAMILY TRANSCRIPTIONAL REGULATORY PROTEIN"/>
    <property type="match status" value="1"/>
</dbReference>
<dbReference type="Proteomes" id="UP000034883">
    <property type="component" value="Chromosome"/>
</dbReference>
<dbReference type="KEGG" id="samy:DB32_004700"/>
<accession>A0A0F6YKS7</accession>
<dbReference type="PROSITE" id="PS00889">
    <property type="entry name" value="CNMP_BINDING_2"/>
    <property type="match status" value="1"/>
</dbReference>
<dbReference type="InterPro" id="IPR050397">
    <property type="entry name" value="Env_Response_Regulators"/>
</dbReference>
<keyword evidence="3" id="KW-1185">Reference proteome</keyword>
<dbReference type="InterPro" id="IPR000595">
    <property type="entry name" value="cNMP-bd_dom"/>
</dbReference>
<dbReference type="InterPro" id="IPR014710">
    <property type="entry name" value="RmlC-like_jellyroll"/>
</dbReference>
<dbReference type="PANTHER" id="PTHR24567:SF74">
    <property type="entry name" value="HTH-TYPE TRANSCRIPTIONAL REGULATOR ARCR"/>
    <property type="match status" value="1"/>
</dbReference>
<dbReference type="GO" id="GO:0005829">
    <property type="term" value="C:cytosol"/>
    <property type="evidence" value="ECO:0007669"/>
    <property type="project" value="TreeGrafter"/>
</dbReference>
<dbReference type="SMART" id="SM00100">
    <property type="entry name" value="cNMP"/>
    <property type="match status" value="1"/>
</dbReference>
<name>A0A0F6YKS7_9BACT</name>
<evidence type="ECO:0000313" key="3">
    <source>
        <dbReference type="Proteomes" id="UP000034883"/>
    </source>
</evidence>
<dbReference type="Gene3D" id="2.60.120.10">
    <property type="entry name" value="Jelly Rolls"/>
    <property type="match status" value="1"/>
</dbReference>
<feature type="domain" description="Cyclic nucleotide-binding" evidence="1">
    <location>
        <begin position="21"/>
        <end position="124"/>
    </location>
</feature>
<gene>
    <name evidence="2" type="ORF">DB32_004700</name>
</gene>
<dbReference type="InterPro" id="IPR018490">
    <property type="entry name" value="cNMP-bd_dom_sf"/>
</dbReference>
<dbReference type="GO" id="GO:0003700">
    <property type="term" value="F:DNA-binding transcription factor activity"/>
    <property type="evidence" value="ECO:0007669"/>
    <property type="project" value="TreeGrafter"/>
</dbReference>
<evidence type="ECO:0000259" key="1">
    <source>
        <dbReference type="PROSITE" id="PS50042"/>
    </source>
</evidence>
<proteinExistence type="predicted"/>
<sequence length="173" mass="19132">MSDTRASMDRVDPAMLREVGLFGGLDDETLGVLCRELPVERVHVGTRVVSEGDPAREMFVVLDGELEVLKRTRTGSEIRVAMLGPGGWFGEMSILDVQPRSASVRALAPSRVMRLSAESVDRLLYRRDLKAYSLFVMNIARELSRRLRVADGILAQFVGTMADEYVTKTKSGG</sequence>
<dbReference type="CDD" id="cd00038">
    <property type="entry name" value="CAP_ED"/>
    <property type="match status" value="1"/>
</dbReference>
<protein>
    <submittedName>
        <fullName evidence="2">cAMP-binding protein</fullName>
    </submittedName>
</protein>
<reference evidence="2 3" key="1">
    <citation type="submission" date="2015-03" db="EMBL/GenBank/DDBJ databases">
        <title>Genome assembly of Sandaracinus amylolyticus DSM 53668.</title>
        <authorList>
            <person name="Sharma G."/>
            <person name="Subramanian S."/>
        </authorList>
    </citation>
    <scope>NUCLEOTIDE SEQUENCE [LARGE SCALE GENOMIC DNA]</scope>
    <source>
        <strain evidence="2 3">DSM 53668</strain>
    </source>
</reference>
<dbReference type="EMBL" id="CP011125">
    <property type="protein sequence ID" value="AKF07551.1"/>
    <property type="molecule type" value="Genomic_DNA"/>
</dbReference>
<organism evidence="2 3">
    <name type="scientific">Sandaracinus amylolyticus</name>
    <dbReference type="NCBI Taxonomy" id="927083"/>
    <lineage>
        <taxon>Bacteria</taxon>
        <taxon>Pseudomonadati</taxon>
        <taxon>Myxococcota</taxon>
        <taxon>Polyangia</taxon>
        <taxon>Polyangiales</taxon>
        <taxon>Sandaracinaceae</taxon>
        <taxon>Sandaracinus</taxon>
    </lineage>
</organism>
<dbReference type="SUPFAM" id="SSF51206">
    <property type="entry name" value="cAMP-binding domain-like"/>
    <property type="match status" value="1"/>
</dbReference>